<organism evidence="10 11">
    <name type="scientific">Eleusine coracana subsp. coracana</name>
    <dbReference type="NCBI Taxonomy" id="191504"/>
    <lineage>
        <taxon>Eukaryota</taxon>
        <taxon>Viridiplantae</taxon>
        <taxon>Streptophyta</taxon>
        <taxon>Embryophyta</taxon>
        <taxon>Tracheophyta</taxon>
        <taxon>Spermatophyta</taxon>
        <taxon>Magnoliopsida</taxon>
        <taxon>Liliopsida</taxon>
        <taxon>Poales</taxon>
        <taxon>Poaceae</taxon>
        <taxon>PACMAD clade</taxon>
        <taxon>Chloridoideae</taxon>
        <taxon>Cynodonteae</taxon>
        <taxon>Eleusininae</taxon>
        <taxon>Eleusine</taxon>
    </lineage>
</organism>
<evidence type="ECO:0000256" key="3">
    <source>
        <dbReference type="ARBA" id="ARBA00022525"/>
    </source>
</evidence>
<accession>A0AAV5FIT6</accession>
<evidence type="ECO:0000256" key="1">
    <source>
        <dbReference type="ARBA" id="ARBA00004613"/>
    </source>
</evidence>
<keyword evidence="8" id="KW-0325">Glycoprotein</keyword>
<dbReference type="PRINTS" id="PR00724">
    <property type="entry name" value="CRBOXYPTASEC"/>
</dbReference>
<dbReference type="EC" id="3.4.16.-" evidence="9"/>
<dbReference type="GO" id="GO:0004185">
    <property type="term" value="F:serine-type carboxypeptidase activity"/>
    <property type="evidence" value="ECO:0007669"/>
    <property type="project" value="UniProtKB-UniRule"/>
</dbReference>
<sequence length="610" mass="67709">MTNNRSLVSPVLIAVFLVGLSCCLRPTSAATGQGYAEDRIGRLPGQPSVDFAMYSGYVTVDERAGRALFYWLQEAPKEVQPAPLLLWLNGGPGCSSVAYGASEELGAFRIQADGATLTLNKHRWNRAANILFLDSPAGVGFSYTNSTSDLYTSGDIRTARESHTFLMKWFDKFPHYKYRDFYIAGESYAGKSFYSQICYFYPTELLVGNAVTDDYNDYIGTFESWWNHGIISDSTYRQLRASCIHDSLVHPSSACLDALDMASTEQGNIDIDTINFNWRDAPRSMLPIYKELISAGLRIWVFSGDTDQIIPLTATRYSINALGLPTTTNWYPWYDREQVGGWSQVYKGLTLMTAAAASGHVADRIVRLPGQPAVDFPMYSGYITVDERSGRALFYWLQEAPAKAQPAPLVLWLNGGPGCSSVAYGTSEELGAFRIRPDGATLFLNKYRWNKEANILFLDSPAGVGFSYTNTTSDLYTSGDNRTGHYVPELSQLVYRNNKGVMKPYINFKGFMVGNAVTDDYHDQVGAFESWWNHGLISDATYRLLKATCVHDSVVHSSPPCQAALDKSTAEMGAIDPYSIYTPTCNQSSSAINRRPKRHYVSGIFITSSL</sequence>
<dbReference type="GO" id="GO:0005773">
    <property type="term" value="C:vacuole"/>
    <property type="evidence" value="ECO:0007669"/>
    <property type="project" value="TreeGrafter"/>
</dbReference>
<evidence type="ECO:0000256" key="5">
    <source>
        <dbReference type="ARBA" id="ARBA00022729"/>
    </source>
</evidence>
<dbReference type="PROSITE" id="PS51257">
    <property type="entry name" value="PROKAR_LIPOPROTEIN"/>
    <property type="match status" value="1"/>
</dbReference>
<keyword evidence="6 9" id="KW-0378">Hydrolase</keyword>
<dbReference type="Pfam" id="PF00450">
    <property type="entry name" value="Peptidase_S10"/>
    <property type="match status" value="3"/>
</dbReference>
<keyword evidence="3" id="KW-0964">Secreted</keyword>
<keyword evidence="9" id="KW-0645">Protease</keyword>
<evidence type="ECO:0000313" key="11">
    <source>
        <dbReference type="Proteomes" id="UP001054889"/>
    </source>
</evidence>
<dbReference type="SUPFAM" id="SSF53474">
    <property type="entry name" value="alpha/beta-Hydrolases"/>
    <property type="match status" value="2"/>
</dbReference>
<dbReference type="GO" id="GO:0005576">
    <property type="term" value="C:extracellular region"/>
    <property type="evidence" value="ECO:0007669"/>
    <property type="project" value="UniProtKB-SubCell"/>
</dbReference>
<evidence type="ECO:0000256" key="2">
    <source>
        <dbReference type="ARBA" id="ARBA00009431"/>
    </source>
</evidence>
<evidence type="ECO:0000256" key="8">
    <source>
        <dbReference type="ARBA" id="ARBA00023180"/>
    </source>
</evidence>
<keyword evidence="4 9" id="KW-0121">Carboxypeptidase</keyword>
<keyword evidence="11" id="KW-1185">Reference proteome</keyword>
<dbReference type="EMBL" id="BQKI01000088">
    <property type="protein sequence ID" value="GJN35698.1"/>
    <property type="molecule type" value="Genomic_DNA"/>
</dbReference>
<evidence type="ECO:0000256" key="9">
    <source>
        <dbReference type="RuleBase" id="RU361156"/>
    </source>
</evidence>
<proteinExistence type="inferred from homology"/>
<comment type="similarity">
    <text evidence="2 9">Belongs to the peptidase S10 family.</text>
</comment>
<dbReference type="AlphaFoldDB" id="A0AAV5FIT6"/>
<keyword evidence="5 9" id="KW-0732">Signal</keyword>
<feature type="chain" id="PRO_5043112852" description="Carboxypeptidase" evidence="9">
    <location>
        <begin position="30"/>
        <end position="610"/>
    </location>
</feature>
<name>A0AAV5FIT6_ELECO</name>
<dbReference type="GO" id="GO:0006508">
    <property type="term" value="P:proteolysis"/>
    <property type="evidence" value="ECO:0007669"/>
    <property type="project" value="UniProtKB-KW"/>
</dbReference>
<evidence type="ECO:0000256" key="6">
    <source>
        <dbReference type="ARBA" id="ARBA00022801"/>
    </source>
</evidence>
<keyword evidence="7" id="KW-1015">Disulfide bond</keyword>
<dbReference type="Gene3D" id="3.40.50.1820">
    <property type="entry name" value="alpha/beta hydrolase"/>
    <property type="match status" value="3"/>
</dbReference>
<dbReference type="Proteomes" id="UP001054889">
    <property type="component" value="Unassembled WGS sequence"/>
</dbReference>
<dbReference type="PANTHER" id="PTHR11802:SF198">
    <property type="entry name" value="SERINE CARBOXYPEPTIDASE-LIKE 27"/>
    <property type="match status" value="1"/>
</dbReference>
<comment type="subcellular location">
    <subcellularLocation>
        <location evidence="1">Secreted</location>
    </subcellularLocation>
</comment>
<reference evidence="10" key="1">
    <citation type="journal article" date="2018" name="DNA Res.">
        <title>Multiple hybrid de novo genome assembly of finger millet, an orphan allotetraploid crop.</title>
        <authorList>
            <person name="Hatakeyama M."/>
            <person name="Aluri S."/>
            <person name="Balachadran M.T."/>
            <person name="Sivarajan S.R."/>
            <person name="Patrignani A."/>
            <person name="Gruter S."/>
            <person name="Poveda L."/>
            <person name="Shimizu-Inatsugi R."/>
            <person name="Baeten J."/>
            <person name="Francoijs K.J."/>
            <person name="Nataraja K.N."/>
            <person name="Reddy Y.A.N."/>
            <person name="Phadnis S."/>
            <person name="Ravikumar R.L."/>
            <person name="Schlapbach R."/>
            <person name="Sreeman S.M."/>
            <person name="Shimizu K.K."/>
        </authorList>
    </citation>
    <scope>NUCLEOTIDE SEQUENCE</scope>
</reference>
<dbReference type="InterPro" id="IPR018202">
    <property type="entry name" value="Ser_caboxypep_ser_AS"/>
</dbReference>
<dbReference type="PROSITE" id="PS00131">
    <property type="entry name" value="CARBOXYPEPT_SER_SER"/>
    <property type="match status" value="1"/>
</dbReference>
<evidence type="ECO:0000313" key="10">
    <source>
        <dbReference type="EMBL" id="GJN35698.1"/>
    </source>
</evidence>
<reference evidence="10" key="2">
    <citation type="submission" date="2021-12" db="EMBL/GenBank/DDBJ databases">
        <title>Resequencing data analysis of finger millet.</title>
        <authorList>
            <person name="Hatakeyama M."/>
            <person name="Aluri S."/>
            <person name="Balachadran M.T."/>
            <person name="Sivarajan S.R."/>
            <person name="Poveda L."/>
            <person name="Shimizu-Inatsugi R."/>
            <person name="Schlapbach R."/>
            <person name="Sreeman S.M."/>
            <person name="Shimizu K.K."/>
        </authorList>
    </citation>
    <scope>NUCLEOTIDE SEQUENCE</scope>
</reference>
<gene>
    <name evidence="10" type="primary">gb24498</name>
    <name evidence="10" type="ORF">PR202_gb24498</name>
</gene>
<comment type="caution">
    <text evidence="10">The sequence shown here is derived from an EMBL/GenBank/DDBJ whole genome shotgun (WGS) entry which is preliminary data.</text>
</comment>
<feature type="signal peptide" evidence="9">
    <location>
        <begin position="1"/>
        <end position="29"/>
    </location>
</feature>
<evidence type="ECO:0000256" key="7">
    <source>
        <dbReference type="ARBA" id="ARBA00023157"/>
    </source>
</evidence>
<protein>
    <recommendedName>
        <fullName evidence="9">Carboxypeptidase</fullName>
        <ecNumber evidence="9">3.4.16.-</ecNumber>
    </recommendedName>
</protein>
<dbReference type="InterPro" id="IPR029058">
    <property type="entry name" value="AB_hydrolase_fold"/>
</dbReference>
<dbReference type="FunFam" id="3.40.50.1820:FF:000030">
    <property type="entry name" value="Carboxypeptidase"/>
    <property type="match status" value="1"/>
</dbReference>
<dbReference type="InterPro" id="IPR001563">
    <property type="entry name" value="Peptidase_S10"/>
</dbReference>
<evidence type="ECO:0000256" key="4">
    <source>
        <dbReference type="ARBA" id="ARBA00022645"/>
    </source>
</evidence>
<dbReference type="PANTHER" id="PTHR11802">
    <property type="entry name" value="SERINE PROTEASE FAMILY S10 SERINE CARBOXYPEPTIDASE"/>
    <property type="match status" value="1"/>
</dbReference>